<keyword evidence="7" id="KW-0238">DNA-binding</keyword>
<dbReference type="GO" id="GO:0003684">
    <property type="term" value="F:damaged DNA binding"/>
    <property type="evidence" value="ECO:0007669"/>
    <property type="project" value="InterPro"/>
</dbReference>
<evidence type="ECO:0000256" key="10">
    <source>
        <dbReference type="SAM" id="MobiDB-lite"/>
    </source>
</evidence>
<dbReference type="InterPro" id="IPR000465">
    <property type="entry name" value="XPA/RAD14"/>
</dbReference>
<dbReference type="GO" id="GO:0006284">
    <property type="term" value="P:base-excision repair"/>
    <property type="evidence" value="ECO:0007669"/>
    <property type="project" value="TreeGrafter"/>
</dbReference>
<comment type="subcellular location">
    <subcellularLocation>
        <location evidence="1">Nucleus</location>
    </subcellularLocation>
</comment>
<dbReference type="SUPFAM" id="SSF52047">
    <property type="entry name" value="RNI-like"/>
    <property type="match status" value="1"/>
</dbReference>
<evidence type="ECO:0000256" key="4">
    <source>
        <dbReference type="ARBA" id="ARBA00022763"/>
    </source>
</evidence>
<feature type="region of interest" description="Disordered" evidence="10">
    <location>
        <begin position="75"/>
        <end position="105"/>
    </location>
</feature>
<feature type="compositionally biased region" description="Polar residues" evidence="10">
    <location>
        <begin position="89"/>
        <end position="99"/>
    </location>
</feature>
<keyword evidence="9" id="KW-0539">Nucleus</keyword>
<gene>
    <name evidence="12" type="ORF">OSB1V03_LOCUS12998</name>
</gene>
<evidence type="ECO:0000256" key="5">
    <source>
        <dbReference type="ARBA" id="ARBA00022771"/>
    </source>
</evidence>
<evidence type="ECO:0000256" key="1">
    <source>
        <dbReference type="ARBA" id="ARBA00004123"/>
    </source>
</evidence>
<dbReference type="Proteomes" id="UP000759131">
    <property type="component" value="Unassembled WGS sequence"/>
</dbReference>
<name>A0A7R9Q4T4_9ACAR</name>
<dbReference type="GO" id="GO:1901255">
    <property type="term" value="P:nucleotide-excision repair involved in interstrand cross-link repair"/>
    <property type="evidence" value="ECO:0007669"/>
    <property type="project" value="TreeGrafter"/>
</dbReference>
<feature type="non-terminal residue" evidence="12">
    <location>
        <position position="1"/>
    </location>
</feature>
<dbReference type="GO" id="GO:0008270">
    <property type="term" value="F:zinc ion binding"/>
    <property type="evidence" value="ECO:0007669"/>
    <property type="project" value="UniProtKB-KW"/>
</dbReference>
<dbReference type="InterPro" id="IPR022652">
    <property type="entry name" value="Znf_XPA_CS"/>
</dbReference>
<feature type="compositionally biased region" description="Low complexity" evidence="10">
    <location>
        <begin position="1"/>
        <end position="12"/>
    </location>
</feature>
<dbReference type="InterPro" id="IPR032675">
    <property type="entry name" value="LRR_dom_sf"/>
</dbReference>
<dbReference type="PANTHER" id="PTHR10142">
    <property type="entry name" value="DNA REPAIR PROTEIN COMPLEMENTING XP-A CELLS"/>
    <property type="match status" value="1"/>
</dbReference>
<keyword evidence="6" id="KW-0862">Zinc</keyword>
<dbReference type="AlphaFoldDB" id="A0A7R9Q4T4"/>
<evidence type="ECO:0000256" key="7">
    <source>
        <dbReference type="ARBA" id="ARBA00023125"/>
    </source>
</evidence>
<dbReference type="NCBIfam" id="TIGR00598">
    <property type="entry name" value="rad14"/>
    <property type="match status" value="1"/>
</dbReference>
<comment type="similarity">
    <text evidence="2">Belongs to the XPA family.</text>
</comment>
<dbReference type="PANTHER" id="PTHR10142:SF0">
    <property type="entry name" value="DNA REPAIR PROTEIN COMPLEMENTING XP-A CELLS"/>
    <property type="match status" value="1"/>
</dbReference>
<dbReference type="SUPFAM" id="SSF57716">
    <property type="entry name" value="Glucocorticoid receptor-like (DNA-binding domain)"/>
    <property type="match status" value="1"/>
</dbReference>
<dbReference type="CDD" id="cd21076">
    <property type="entry name" value="DBD_XPA"/>
    <property type="match status" value="1"/>
</dbReference>
<dbReference type="Gene3D" id="3.80.10.10">
    <property type="entry name" value="Ribonuclease Inhibitor"/>
    <property type="match status" value="1"/>
</dbReference>
<protein>
    <recommendedName>
        <fullName evidence="11">XPA C-terminal domain-containing protein</fullName>
    </recommendedName>
</protein>
<keyword evidence="3" id="KW-0479">Metal-binding</keyword>
<evidence type="ECO:0000313" key="12">
    <source>
        <dbReference type="EMBL" id="CAD7632595.1"/>
    </source>
</evidence>
<keyword evidence="4" id="KW-0227">DNA damage</keyword>
<reference evidence="12" key="1">
    <citation type="submission" date="2020-11" db="EMBL/GenBank/DDBJ databases">
        <authorList>
            <person name="Tran Van P."/>
        </authorList>
    </citation>
    <scope>NUCLEOTIDE SEQUENCE</scope>
</reference>
<evidence type="ECO:0000313" key="13">
    <source>
        <dbReference type="Proteomes" id="UP000759131"/>
    </source>
</evidence>
<keyword evidence="13" id="KW-1185">Reference proteome</keyword>
<organism evidence="12">
    <name type="scientific">Medioppia subpectinata</name>
    <dbReference type="NCBI Taxonomy" id="1979941"/>
    <lineage>
        <taxon>Eukaryota</taxon>
        <taxon>Metazoa</taxon>
        <taxon>Ecdysozoa</taxon>
        <taxon>Arthropoda</taxon>
        <taxon>Chelicerata</taxon>
        <taxon>Arachnida</taxon>
        <taxon>Acari</taxon>
        <taxon>Acariformes</taxon>
        <taxon>Sarcoptiformes</taxon>
        <taxon>Oribatida</taxon>
        <taxon>Brachypylina</taxon>
        <taxon>Oppioidea</taxon>
        <taxon>Oppiidae</taxon>
        <taxon>Medioppia</taxon>
    </lineage>
</organism>
<dbReference type="GO" id="GO:0000715">
    <property type="term" value="P:nucleotide-excision repair, DNA damage recognition"/>
    <property type="evidence" value="ECO:0007669"/>
    <property type="project" value="TreeGrafter"/>
</dbReference>
<keyword evidence="5" id="KW-0863">Zinc-finger</keyword>
<proteinExistence type="inferred from homology"/>
<evidence type="ECO:0000256" key="3">
    <source>
        <dbReference type="ARBA" id="ARBA00022723"/>
    </source>
</evidence>
<dbReference type="Pfam" id="PF01286">
    <property type="entry name" value="XPA_N"/>
    <property type="match status" value="1"/>
</dbReference>
<dbReference type="Gene3D" id="3.90.530.10">
    <property type="entry name" value="XPA C-terminal domain"/>
    <property type="match status" value="1"/>
</dbReference>
<sequence>MDAMSSSNTSSSATKRMSDLSAEELSRMERNRQKALLLRQQKQQNLTSHELYSLESKVGAHSATAGCHDSGGGFLIDSDDEDIQRNHKTPTNGQTSATNGGDDPQQPFVCRDCGQEFGKSFLWSHFRENTCDSCRDPKGRHSLITRTEAKSEYLLKDCDLDRREPSLAFILRPNPREFARHDMRLYLRSQVEDRALQVWGTEEAIEEERDRRSTATKRRREKQYDKRLKSLRMTVRSSVYTRPTAADHCHDFTDESYNELEDSGCDIYESGLEVILKQCKHLKSLNISNNCEIKGRCLVWVNASIERLDLRDCWRLESKELIAMTRLRLEALTELLVNSGINDETIAEICDNCPNIRHLNISFECLAYSDHCGRRVLSDSGFCEMAKLDKLEILTLRHVGKLTDTSLQCILKGCKNISQLTLNLRHRHQLTDDAFTDIAILCPNLQYLESVHNHFIGKHSLNSICKMDSVVALVLRGN</sequence>
<dbReference type="InterPro" id="IPR037129">
    <property type="entry name" value="XPA_sf"/>
</dbReference>
<evidence type="ECO:0000256" key="6">
    <source>
        <dbReference type="ARBA" id="ARBA00022833"/>
    </source>
</evidence>
<dbReference type="GO" id="GO:0070914">
    <property type="term" value="P:UV-damage excision repair"/>
    <property type="evidence" value="ECO:0007669"/>
    <property type="project" value="TreeGrafter"/>
</dbReference>
<dbReference type="InterPro" id="IPR009061">
    <property type="entry name" value="DNA-bd_dom_put_sf"/>
</dbReference>
<evidence type="ECO:0000259" key="11">
    <source>
        <dbReference type="Pfam" id="PF05181"/>
    </source>
</evidence>
<dbReference type="OrthoDB" id="68328at2759"/>
<feature type="domain" description="XPA C-terminal" evidence="11">
    <location>
        <begin position="141"/>
        <end position="191"/>
    </location>
</feature>
<dbReference type="EMBL" id="OC865816">
    <property type="protein sequence ID" value="CAD7632595.1"/>
    <property type="molecule type" value="Genomic_DNA"/>
</dbReference>
<dbReference type="Pfam" id="PF05181">
    <property type="entry name" value="XPA_C"/>
    <property type="match status" value="1"/>
</dbReference>
<evidence type="ECO:0000256" key="2">
    <source>
        <dbReference type="ARBA" id="ARBA00005548"/>
    </source>
</evidence>
<dbReference type="PROSITE" id="PS00753">
    <property type="entry name" value="XPA_2"/>
    <property type="match status" value="1"/>
</dbReference>
<dbReference type="InterPro" id="IPR006553">
    <property type="entry name" value="Leu-rich_rpt_Cys-con_subtyp"/>
</dbReference>
<dbReference type="EMBL" id="CAJPIZ010011241">
    <property type="protein sequence ID" value="CAG2113025.1"/>
    <property type="molecule type" value="Genomic_DNA"/>
</dbReference>
<dbReference type="SUPFAM" id="SSF46955">
    <property type="entry name" value="Putative DNA-binding domain"/>
    <property type="match status" value="1"/>
</dbReference>
<dbReference type="GO" id="GO:0000110">
    <property type="term" value="C:nucleotide-excision repair factor 1 complex"/>
    <property type="evidence" value="ECO:0007669"/>
    <property type="project" value="TreeGrafter"/>
</dbReference>
<evidence type="ECO:0000256" key="8">
    <source>
        <dbReference type="ARBA" id="ARBA00023204"/>
    </source>
</evidence>
<keyword evidence="8" id="KW-0234">DNA repair</keyword>
<dbReference type="InterPro" id="IPR022656">
    <property type="entry name" value="XPA_C"/>
</dbReference>
<dbReference type="SMART" id="SM00367">
    <property type="entry name" value="LRR_CC"/>
    <property type="match status" value="3"/>
</dbReference>
<dbReference type="InterPro" id="IPR022658">
    <property type="entry name" value="XPA_CS"/>
</dbReference>
<feature type="region of interest" description="Disordered" evidence="10">
    <location>
        <begin position="1"/>
        <end position="23"/>
    </location>
</feature>
<accession>A0A7R9Q4T4</accession>
<evidence type="ECO:0000256" key="9">
    <source>
        <dbReference type="ARBA" id="ARBA00023242"/>
    </source>
</evidence>